<accession>A0A9Q3C1B1</accession>
<organism evidence="1 2">
    <name type="scientific">Austropuccinia psidii MF-1</name>
    <dbReference type="NCBI Taxonomy" id="1389203"/>
    <lineage>
        <taxon>Eukaryota</taxon>
        <taxon>Fungi</taxon>
        <taxon>Dikarya</taxon>
        <taxon>Basidiomycota</taxon>
        <taxon>Pucciniomycotina</taxon>
        <taxon>Pucciniomycetes</taxon>
        <taxon>Pucciniales</taxon>
        <taxon>Sphaerophragmiaceae</taxon>
        <taxon>Austropuccinia</taxon>
    </lineage>
</organism>
<dbReference type="AlphaFoldDB" id="A0A9Q3C1B1"/>
<protein>
    <submittedName>
        <fullName evidence="1">Uncharacterized protein</fullName>
    </submittedName>
</protein>
<name>A0A9Q3C1B1_9BASI</name>
<evidence type="ECO:0000313" key="1">
    <source>
        <dbReference type="EMBL" id="MBW0475297.1"/>
    </source>
</evidence>
<dbReference type="Proteomes" id="UP000765509">
    <property type="component" value="Unassembled WGS sequence"/>
</dbReference>
<reference evidence="1" key="1">
    <citation type="submission" date="2021-03" db="EMBL/GenBank/DDBJ databases">
        <title>Draft genome sequence of rust myrtle Austropuccinia psidii MF-1, a brazilian biotype.</title>
        <authorList>
            <person name="Quecine M.C."/>
            <person name="Pachon D.M.R."/>
            <person name="Bonatelli M.L."/>
            <person name="Correr F.H."/>
            <person name="Franceschini L.M."/>
            <person name="Leite T.F."/>
            <person name="Margarido G.R.A."/>
            <person name="Almeida C.A."/>
            <person name="Ferrarezi J.A."/>
            <person name="Labate C.A."/>
        </authorList>
    </citation>
    <scope>NUCLEOTIDE SEQUENCE</scope>
    <source>
        <strain evidence="1">MF-1</strain>
    </source>
</reference>
<evidence type="ECO:0000313" key="2">
    <source>
        <dbReference type="Proteomes" id="UP000765509"/>
    </source>
</evidence>
<keyword evidence="2" id="KW-1185">Reference proteome</keyword>
<dbReference type="Gene3D" id="2.40.70.10">
    <property type="entry name" value="Acid Proteases"/>
    <property type="match status" value="1"/>
</dbReference>
<dbReference type="OrthoDB" id="2506366at2759"/>
<comment type="caution">
    <text evidence="1">The sequence shown here is derived from an EMBL/GenBank/DDBJ whole genome shotgun (WGS) entry which is preliminary data.</text>
</comment>
<proteinExistence type="predicted"/>
<dbReference type="EMBL" id="AVOT02004048">
    <property type="protein sequence ID" value="MBW0475297.1"/>
    <property type="molecule type" value="Genomic_DNA"/>
</dbReference>
<dbReference type="InterPro" id="IPR021109">
    <property type="entry name" value="Peptidase_aspartic_dom_sf"/>
</dbReference>
<sequence length="227" mass="26156">MESKSKVKSKFNNPKPIIEHVMKKILEQKMNITLEEILSISPRFIDKLQSLTTQESVVLKLANTSNIQGRLLSFKLRDYHTPVFYYACPLVFMEVLIRREPYPKMKFVDTGSEIDMIPEEIAIEASLTSRKLKMNLRGLGVYTTSLDVLSEFTPITISTGEEKKIHLFISKGSVHTILGRPFSEDNHVEFEFLHRQGEIFSYPEEDGRRSCLPICNPQAMCWNIFPP</sequence>
<gene>
    <name evidence="1" type="ORF">O181_015012</name>
</gene>